<dbReference type="InterPro" id="IPR009056">
    <property type="entry name" value="Cyt_c-like_dom"/>
</dbReference>
<evidence type="ECO:0000256" key="3">
    <source>
        <dbReference type="ARBA" id="ARBA00022729"/>
    </source>
</evidence>
<keyword evidence="4 6" id="KW-0408">Iron</keyword>
<dbReference type="RefSeq" id="WP_145417223.1">
    <property type="nucleotide sequence ID" value="NZ_CP036526.1"/>
</dbReference>
<dbReference type="GO" id="GO:0020037">
    <property type="term" value="F:heme binding"/>
    <property type="evidence" value="ECO:0007669"/>
    <property type="project" value="InterPro"/>
</dbReference>
<dbReference type="InterPro" id="IPR016024">
    <property type="entry name" value="ARM-type_fold"/>
</dbReference>
<keyword evidence="3" id="KW-0732">Signal</keyword>
<dbReference type="Pfam" id="PF23500">
    <property type="entry name" value="DUF7133"/>
    <property type="match status" value="1"/>
</dbReference>
<dbReference type="SUPFAM" id="SSF63829">
    <property type="entry name" value="Calcium-dependent phosphotriesterase"/>
    <property type="match status" value="1"/>
</dbReference>
<dbReference type="Gene3D" id="1.25.10.10">
    <property type="entry name" value="Leucine-rich Repeat Variant"/>
    <property type="match status" value="1"/>
</dbReference>
<dbReference type="Pfam" id="PF13646">
    <property type="entry name" value="HEAT_2"/>
    <property type="match status" value="1"/>
</dbReference>
<dbReference type="InterPro" id="IPR011989">
    <property type="entry name" value="ARM-like"/>
</dbReference>
<evidence type="ECO:0000256" key="1">
    <source>
        <dbReference type="ARBA" id="ARBA00022617"/>
    </source>
</evidence>
<organism evidence="8 9">
    <name type="scientific">Stieleria marina</name>
    <dbReference type="NCBI Taxonomy" id="1930275"/>
    <lineage>
        <taxon>Bacteria</taxon>
        <taxon>Pseudomonadati</taxon>
        <taxon>Planctomycetota</taxon>
        <taxon>Planctomycetia</taxon>
        <taxon>Pirellulales</taxon>
        <taxon>Pirellulaceae</taxon>
        <taxon>Stieleria</taxon>
    </lineage>
</organism>
<dbReference type="PANTHER" id="PTHR33546">
    <property type="entry name" value="LARGE, MULTIFUNCTIONAL SECRETED PROTEIN-RELATED"/>
    <property type="match status" value="1"/>
</dbReference>
<evidence type="ECO:0000256" key="6">
    <source>
        <dbReference type="PROSITE-ProRule" id="PRU00433"/>
    </source>
</evidence>
<dbReference type="InterPro" id="IPR006558">
    <property type="entry name" value="LamG-like"/>
</dbReference>
<dbReference type="GO" id="GO:0009055">
    <property type="term" value="F:electron transfer activity"/>
    <property type="evidence" value="ECO:0007669"/>
    <property type="project" value="InterPro"/>
</dbReference>
<evidence type="ECO:0000256" key="4">
    <source>
        <dbReference type="ARBA" id="ARBA00023004"/>
    </source>
</evidence>
<dbReference type="Pfam" id="PF13385">
    <property type="entry name" value="Laminin_G_3"/>
    <property type="match status" value="2"/>
</dbReference>
<dbReference type="InterPro" id="IPR013320">
    <property type="entry name" value="ConA-like_dom_sf"/>
</dbReference>
<dbReference type="Gene3D" id="2.60.120.200">
    <property type="match status" value="2"/>
</dbReference>
<reference evidence="8 9" key="1">
    <citation type="submission" date="2019-02" db="EMBL/GenBank/DDBJ databases">
        <title>Deep-cultivation of Planctomycetes and their phenomic and genomic characterization uncovers novel biology.</title>
        <authorList>
            <person name="Wiegand S."/>
            <person name="Jogler M."/>
            <person name="Boedeker C."/>
            <person name="Pinto D."/>
            <person name="Vollmers J."/>
            <person name="Rivas-Marin E."/>
            <person name="Kohn T."/>
            <person name="Peeters S.H."/>
            <person name="Heuer A."/>
            <person name="Rast P."/>
            <person name="Oberbeckmann S."/>
            <person name="Bunk B."/>
            <person name="Jeske O."/>
            <person name="Meyerdierks A."/>
            <person name="Storesund J.E."/>
            <person name="Kallscheuer N."/>
            <person name="Luecker S."/>
            <person name="Lage O.M."/>
            <person name="Pohl T."/>
            <person name="Merkel B.J."/>
            <person name="Hornburger P."/>
            <person name="Mueller R.-W."/>
            <person name="Bruemmer F."/>
            <person name="Labrenz M."/>
            <person name="Spormann A.M."/>
            <person name="Op den Camp H."/>
            <person name="Overmann J."/>
            <person name="Amann R."/>
            <person name="Jetten M.S.M."/>
            <person name="Mascher T."/>
            <person name="Medema M.H."/>
            <person name="Devos D.P."/>
            <person name="Kaster A.-K."/>
            <person name="Ovreas L."/>
            <person name="Rohde M."/>
            <person name="Galperin M.Y."/>
            <person name="Jogler C."/>
        </authorList>
    </citation>
    <scope>NUCLEOTIDE SEQUENCE [LARGE SCALE GENOMIC DNA]</scope>
    <source>
        <strain evidence="8 9">K23_9</strain>
    </source>
</reference>
<dbReference type="InterPro" id="IPR013427">
    <property type="entry name" value="Haem-bd_dom_put"/>
</dbReference>
<dbReference type="OrthoDB" id="230287at2"/>
<feature type="domain" description="Cytochrome c" evidence="7">
    <location>
        <begin position="1790"/>
        <end position="1923"/>
    </location>
</feature>
<dbReference type="NCBIfam" id="TIGR02604">
    <property type="entry name" value="Piru_Ver_Nterm"/>
    <property type="match status" value="1"/>
</dbReference>
<dbReference type="PANTHER" id="PTHR33546:SF1">
    <property type="entry name" value="LARGE, MULTIFUNCTIONAL SECRETED PROTEIN"/>
    <property type="match status" value="1"/>
</dbReference>
<dbReference type="NCBIfam" id="TIGR02603">
    <property type="entry name" value="CxxCH_TIGR02603"/>
    <property type="match status" value="1"/>
</dbReference>
<dbReference type="PROSITE" id="PS51007">
    <property type="entry name" value="CYTC"/>
    <property type="match status" value="1"/>
</dbReference>
<dbReference type="SUPFAM" id="SSF49899">
    <property type="entry name" value="Concanavalin A-like lectins/glucanases"/>
    <property type="match status" value="2"/>
</dbReference>
<evidence type="ECO:0000313" key="8">
    <source>
        <dbReference type="EMBL" id="QDT09657.1"/>
    </source>
</evidence>
<dbReference type="SMART" id="SM00560">
    <property type="entry name" value="LamGL"/>
    <property type="match status" value="1"/>
</dbReference>
<dbReference type="EMBL" id="CP036526">
    <property type="protein sequence ID" value="QDT09657.1"/>
    <property type="molecule type" value="Genomic_DNA"/>
</dbReference>
<protein>
    <submittedName>
        <fullName evidence="8">Cytochrome c</fullName>
    </submittedName>
</protein>
<evidence type="ECO:0000256" key="5">
    <source>
        <dbReference type="ARBA" id="ARBA00023157"/>
    </source>
</evidence>
<dbReference type="InterPro" id="IPR036909">
    <property type="entry name" value="Cyt_c-like_dom_sf"/>
</dbReference>
<keyword evidence="2 6" id="KW-0479">Metal-binding</keyword>
<evidence type="ECO:0000256" key="2">
    <source>
        <dbReference type="ARBA" id="ARBA00022723"/>
    </source>
</evidence>
<sequence>MKYSHLVPAIVLLLFFVDATCVSAVESPVLRAGAASVDISPETLPAIQNGGFLQRSVDRVLDPLHARSLVLSDAKETIAIVIVDSCMCPTTVCDEIKRLASKETGIPTNRILISATHTHMAPSVMERCLGSSADDAYVKFVPARVAQSIVEAHQNLQAAKIGWSIVDGADLTNCRRWITRSDKMGTDPFGRQTVRAMMHPGYQNPNYTSPAGPIDPWLSVLSVVSAKDDSPICVMGNLSMHYFGGAGFSADYFGEVARILQMRVGKDSGTASAGVVGIMSQGTSGDLHWMDYSKPRQGIKRQEYSQRVADRVLEAWKTIEHRSDHSLAMAEKRLTIDRRTPSQDRRQWARPINAGRGNLPPRNRAEVYAQQAQWIHKNPKAEVVLQAVRIGELGITAIPNEVYGITGLKLKRQSPLKATFNLELANGAAGYIPPPEQHRLGGYTTWPARTAGLDEQAEPLIVETLLSLLETVAEKKRRELVHSDTPYAQAVTSRKPIAYWRLDEMVSTQAKDSVAENHAQYRGGVALFLPGPDGRGFDGPGFESADYGNRSVYLAGGHVDATLNHAPGNSAGESPSEYSLAMWFLNALPADTRDTTGVLLSTGSETLLIAGTDAGDQLGKLVLHSGQHTFVGKTPLSTQHWQQVTITRDKQRVRVYLDGRAEPEIDAEIGSPKPIDRLLIGSDGTSAATFDGKVDEVALFDRVLAADDIVEMYKASGMTAPPTPKPTIVLGPKPTDDDSRRKYADVILSSKPVAFWRLHDQLNQTAKDSAGPHDANYEPGALPFQAGAGKQNFTGGRVKASLPKLHNTYSVELWCRNELPVDSRPVAAYLFSRAIDGVEGAFGDNLGIGGTHSNMGRLIVFNGNKRSEMVAGHTRIPMGSWSHVVMVRQQQRITVYLNGDPTPEIAADLPVGYPEGCNELLIGGRTDNFANLQGMLEEVALYDRALTPQEVAAHFGAAGAKQVSLLSGPETKPGTKNDNHAEPTPTEVGKALQTIHVPNGFEVQLVAAEPLVMDPVAIDWGPDGKLWVVEMADYPLGMDGQGQSGGRVRFLEDTDDDGRYDKSTLFAQGLSFPTGVLAWGQGILVTAAPQIVYLEDRSGDGKADVRKVLYSGFLEGNQQLRVNGLRYGLDNWVYCASGSHHGGYGKDSQITSHLTETKQQVGSRDFRIRPDTGAIDPQSGPSQYGRNRDDWGNWFGVQNSHPLWHYVLADHHIRRNPHFAPPDPKHQVVTPSNPRVYPASQLQKRFHNFTQSGRFTSACSAMIYRDDHLFDSGNEQHAFTCEPFHNLVQHNLIAEDGVSFKFRRDPAEHKLDFFTSEDRWCRPVMARTGPDGALWVVDMYRYMIEHPQWLPKNGQDELRPWFRSGENRGRIYRVVRSDAADRKIPRLANLSAQALVAALESPNGWQRDTAQRLMVRGKHQAATRPLKDMVANSEQPLARLHALWTLDGLNALSTNTLQTALTDTHPGVRRNAVRIAAQHKVNVDRLASLVDDPDAKVRLELATALGAYDSPPASAALAKIVSESGDDRYLRAAVMSSLKPQNVFAVLTEVYQSPKRTGTESITHNTSELITQTVAMGDKETIGQLVELVIGRELETKGKLEALGRILDGLRSRKMTLAALPGITANQIESTIQQARVAVTDQRESVGVRIASASLLGREQASRQEDFKLMQELLVPQSPVLLQRAVVAHLARRSEDSVGEILLAGWRSHSPELRSQILDVLASRPPWAESLRGRLEAGTIGVSELSATVRQRFLDRSKNAPRWQKALASKASTNRADVLQNFQPALKLNGDSTRGGQVFRKSCINCHKVKDEGHEVGPQLASITNKTKEALLIAILDPSASVDAKYFNYSILTEDGQSFSGKLETETGTSITLLAAEGKRKTVLRRDIEILQATSKSIMPEGLEQELKPQDMADLIQFVRETFR</sequence>
<evidence type="ECO:0000313" key="9">
    <source>
        <dbReference type="Proteomes" id="UP000319817"/>
    </source>
</evidence>
<accession>A0A517NRA0</accession>
<dbReference type="InterPro" id="IPR013428">
    <property type="entry name" value="Membrane-bound_put_N"/>
</dbReference>
<proteinExistence type="predicted"/>
<dbReference type="Gene3D" id="1.10.760.10">
    <property type="entry name" value="Cytochrome c-like domain"/>
    <property type="match status" value="1"/>
</dbReference>
<name>A0A517NRA0_9BACT</name>
<dbReference type="GO" id="GO:0046872">
    <property type="term" value="F:metal ion binding"/>
    <property type="evidence" value="ECO:0007669"/>
    <property type="project" value="UniProtKB-KW"/>
</dbReference>
<dbReference type="SUPFAM" id="SSF46626">
    <property type="entry name" value="Cytochrome c"/>
    <property type="match status" value="1"/>
</dbReference>
<gene>
    <name evidence="8" type="ORF">K239x_16050</name>
</gene>
<dbReference type="SUPFAM" id="SSF48371">
    <property type="entry name" value="ARM repeat"/>
    <property type="match status" value="1"/>
</dbReference>
<dbReference type="Proteomes" id="UP000319817">
    <property type="component" value="Chromosome"/>
</dbReference>
<evidence type="ECO:0000259" key="7">
    <source>
        <dbReference type="PROSITE" id="PS51007"/>
    </source>
</evidence>
<keyword evidence="5" id="KW-1015">Disulfide bond</keyword>
<keyword evidence="1 6" id="KW-0349">Heme</keyword>
<dbReference type="InterPro" id="IPR055557">
    <property type="entry name" value="DUF7133"/>
</dbReference>
<keyword evidence="9" id="KW-1185">Reference proteome</keyword>